<gene>
    <name evidence="1" type="ORF">FGO68_gene3797</name>
</gene>
<name>A0A8J8NL46_HALGN</name>
<comment type="caution">
    <text evidence="1">The sequence shown here is derived from an EMBL/GenBank/DDBJ whole genome shotgun (WGS) entry which is preliminary data.</text>
</comment>
<protein>
    <submittedName>
        <fullName evidence="1">Uncharacterized protein</fullName>
    </submittedName>
</protein>
<dbReference type="Proteomes" id="UP000785679">
    <property type="component" value="Unassembled WGS sequence"/>
</dbReference>
<evidence type="ECO:0000313" key="1">
    <source>
        <dbReference type="EMBL" id="TNV76105.1"/>
    </source>
</evidence>
<proteinExistence type="predicted"/>
<evidence type="ECO:0000313" key="2">
    <source>
        <dbReference type="Proteomes" id="UP000785679"/>
    </source>
</evidence>
<accession>A0A8J8NL46</accession>
<keyword evidence="2" id="KW-1185">Reference proteome</keyword>
<sequence>MTLALSASTESQVTMDSIAIALKVTKIYQAPPIDVLIISLIKNLIVQKVQTAYLYTQVRQQYLNYNKSLKLSHSQGHYAQLLQL</sequence>
<dbReference type="EMBL" id="RRYP01014185">
    <property type="protein sequence ID" value="TNV76105.1"/>
    <property type="molecule type" value="Genomic_DNA"/>
</dbReference>
<reference evidence="1" key="1">
    <citation type="submission" date="2019-06" db="EMBL/GenBank/DDBJ databases">
        <authorList>
            <person name="Zheng W."/>
        </authorList>
    </citation>
    <scope>NUCLEOTIDE SEQUENCE</scope>
    <source>
        <strain evidence="1">QDHG01</strain>
    </source>
</reference>
<organism evidence="1 2">
    <name type="scientific">Halteria grandinella</name>
    <dbReference type="NCBI Taxonomy" id="5974"/>
    <lineage>
        <taxon>Eukaryota</taxon>
        <taxon>Sar</taxon>
        <taxon>Alveolata</taxon>
        <taxon>Ciliophora</taxon>
        <taxon>Intramacronucleata</taxon>
        <taxon>Spirotrichea</taxon>
        <taxon>Stichotrichia</taxon>
        <taxon>Sporadotrichida</taxon>
        <taxon>Halteriidae</taxon>
        <taxon>Halteria</taxon>
    </lineage>
</organism>
<dbReference type="AlphaFoldDB" id="A0A8J8NL46"/>